<dbReference type="PRINTS" id="PR00153">
    <property type="entry name" value="CSAPPISMRASE"/>
</dbReference>
<dbReference type="PANTHER" id="PTHR43246">
    <property type="entry name" value="PEPTIDYL-PROLYL CIS-TRANS ISOMERASE CYP38, CHLOROPLASTIC"/>
    <property type="match status" value="1"/>
</dbReference>
<evidence type="ECO:0000259" key="6">
    <source>
        <dbReference type="PROSITE" id="PS50072"/>
    </source>
</evidence>
<comment type="catalytic activity">
    <reaction evidence="4">
        <text>[protein]-peptidylproline (omega=180) = [protein]-peptidylproline (omega=0)</text>
        <dbReference type="Rhea" id="RHEA:16237"/>
        <dbReference type="Rhea" id="RHEA-COMP:10747"/>
        <dbReference type="Rhea" id="RHEA-COMP:10748"/>
        <dbReference type="ChEBI" id="CHEBI:83833"/>
        <dbReference type="ChEBI" id="CHEBI:83834"/>
        <dbReference type="EC" id="5.2.1.8"/>
    </reaction>
</comment>
<proteinExistence type="inferred from homology"/>
<dbReference type="SUPFAM" id="SSF50891">
    <property type="entry name" value="Cyclophilin-like"/>
    <property type="match status" value="1"/>
</dbReference>
<dbReference type="InterPro" id="IPR002130">
    <property type="entry name" value="Cyclophilin-type_PPIase_dom"/>
</dbReference>
<dbReference type="EC" id="5.2.1.8" evidence="4"/>
<dbReference type="GO" id="GO:0006457">
    <property type="term" value="P:protein folding"/>
    <property type="evidence" value="ECO:0007669"/>
    <property type="project" value="InterPro"/>
</dbReference>
<sequence length="276" mass="30100">MKHVITLFFLFSLFYNSVADEARIEATLITQHGQIVLELFPNEAPITVANFLNYSQQGFYDNTLFHRVIPDFMVQGGGFSATFEKKETADPIKNEADNGLLNVRGTVAMSRASEPDSATSQFFININNNTFLDHKAKTPTDWGYAVFGRVVAGMEVVDKIQSVPVGAVPPHFARHAPLNPVVLEKVVLNETAIRWLASPETVTIVSPKPDDTLEKLAEAEKQEKEAAKVAESVEQVETAPATTPPNPPAVETAESTMTASDAPTPSDVPEAHPARN</sequence>
<dbReference type="InterPro" id="IPR044665">
    <property type="entry name" value="E_coli_cyclophilin_A-like"/>
</dbReference>
<name>A0A251X9V1_9GAMM</name>
<accession>A0A251X9V1</accession>
<dbReference type="AlphaFoldDB" id="A0A251X9V1"/>
<evidence type="ECO:0000313" key="7">
    <source>
        <dbReference type="EMBL" id="OUD14959.1"/>
    </source>
</evidence>
<dbReference type="Gene3D" id="2.40.100.10">
    <property type="entry name" value="Cyclophilin-like"/>
    <property type="match status" value="1"/>
</dbReference>
<dbReference type="CDD" id="cd01920">
    <property type="entry name" value="cyclophilin_EcCYP_like"/>
    <property type="match status" value="1"/>
</dbReference>
<evidence type="ECO:0000256" key="3">
    <source>
        <dbReference type="ARBA" id="ARBA00023235"/>
    </source>
</evidence>
<dbReference type="Pfam" id="PF00160">
    <property type="entry name" value="Pro_isomerase"/>
    <property type="match status" value="1"/>
</dbReference>
<evidence type="ECO:0000256" key="1">
    <source>
        <dbReference type="ARBA" id="ARBA00007365"/>
    </source>
</evidence>
<evidence type="ECO:0000256" key="4">
    <source>
        <dbReference type="RuleBase" id="RU363019"/>
    </source>
</evidence>
<feature type="region of interest" description="Disordered" evidence="5">
    <location>
        <begin position="220"/>
        <end position="276"/>
    </location>
</feature>
<dbReference type="OrthoDB" id="9807797at2"/>
<dbReference type="GO" id="GO:0003755">
    <property type="term" value="F:peptidyl-prolyl cis-trans isomerase activity"/>
    <property type="evidence" value="ECO:0007669"/>
    <property type="project" value="UniProtKB-UniRule"/>
</dbReference>
<dbReference type="Proteomes" id="UP000194798">
    <property type="component" value="Unassembled WGS sequence"/>
</dbReference>
<dbReference type="RefSeq" id="WP_086487389.1">
    <property type="nucleotide sequence ID" value="NZ_MSLT01000007.1"/>
</dbReference>
<dbReference type="EMBL" id="MSLT01000007">
    <property type="protein sequence ID" value="OUD14959.1"/>
    <property type="molecule type" value="Genomic_DNA"/>
</dbReference>
<comment type="function">
    <text evidence="4">PPIases accelerate the folding of proteins. It catalyzes the cis-trans isomerization of proline imidic peptide bonds in oligopeptides.</text>
</comment>
<dbReference type="PROSITE" id="PS00170">
    <property type="entry name" value="CSA_PPIASE_1"/>
    <property type="match status" value="1"/>
</dbReference>
<keyword evidence="2 4" id="KW-0697">Rotamase</keyword>
<evidence type="ECO:0000256" key="2">
    <source>
        <dbReference type="ARBA" id="ARBA00023110"/>
    </source>
</evidence>
<organism evidence="7 8">
    <name type="scientific">Thioflexithrix psekupsensis</name>
    <dbReference type="NCBI Taxonomy" id="1570016"/>
    <lineage>
        <taxon>Bacteria</taxon>
        <taxon>Pseudomonadati</taxon>
        <taxon>Pseudomonadota</taxon>
        <taxon>Gammaproteobacteria</taxon>
        <taxon>Thiotrichales</taxon>
        <taxon>Thioflexithrix</taxon>
    </lineage>
</organism>
<dbReference type="InterPro" id="IPR029000">
    <property type="entry name" value="Cyclophilin-like_dom_sf"/>
</dbReference>
<dbReference type="PROSITE" id="PS50072">
    <property type="entry name" value="CSA_PPIASE_2"/>
    <property type="match status" value="1"/>
</dbReference>
<reference evidence="7 8" key="1">
    <citation type="submission" date="2016-12" db="EMBL/GenBank/DDBJ databases">
        <title>Thioflexothrix psekupsii D3 genome sequencing and assembly.</title>
        <authorList>
            <person name="Fomenkov A."/>
            <person name="Vincze T."/>
            <person name="Grabovich M."/>
            <person name="Anton B.P."/>
            <person name="Dubinina G."/>
            <person name="Orlova M."/>
            <person name="Belousova E."/>
            <person name="Roberts R.J."/>
        </authorList>
    </citation>
    <scope>NUCLEOTIDE SEQUENCE [LARGE SCALE GENOMIC DNA]</scope>
    <source>
        <strain evidence="7">D3</strain>
    </source>
</reference>
<evidence type="ECO:0000256" key="5">
    <source>
        <dbReference type="SAM" id="MobiDB-lite"/>
    </source>
</evidence>
<dbReference type="InterPro" id="IPR020892">
    <property type="entry name" value="Cyclophilin-type_PPIase_CS"/>
</dbReference>
<comment type="similarity">
    <text evidence="1 4">Belongs to the cyclophilin-type PPIase family.</text>
</comment>
<gene>
    <name evidence="7" type="ORF">TPSD3_04435</name>
</gene>
<protein>
    <recommendedName>
        <fullName evidence="4">Peptidyl-prolyl cis-trans isomerase</fullName>
        <shortName evidence="4">PPIase</shortName>
        <ecNumber evidence="4">5.2.1.8</ecNumber>
    </recommendedName>
</protein>
<keyword evidence="3 4" id="KW-0413">Isomerase</keyword>
<feature type="domain" description="PPIase cyclophilin-type" evidence="6">
    <location>
        <begin position="33"/>
        <end position="188"/>
    </location>
</feature>
<comment type="caution">
    <text evidence="7">The sequence shown here is derived from an EMBL/GenBank/DDBJ whole genome shotgun (WGS) entry which is preliminary data.</text>
</comment>
<keyword evidence="8" id="KW-1185">Reference proteome</keyword>
<feature type="compositionally biased region" description="Low complexity" evidence="5">
    <location>
        <begin position="229"/>
        <end position="241"/>
    </location>
</feature>
<evidence type="ECO:0000313" key="8">
    <source>
        <dbReference type="Proteomes" id="UP000194798"/>
    </source>
</evidence>